<dbReference type="OrthoDB" id="5115951at2"/>
<dbReference type="NCBIfam" id="NF004110">
    <property type="entry name" value="PRK05599.1"/>
    <property type="match status" value="1"/>
</dbReference>
<dbReference type="GO" id="GO:0016491">
    <property type="term" value="F:oxidoreductase activity"/>
    <property type="evidence" value="ECO:0007669"/>
    <property type="project" value="UniProtKB-KW"/>
</dbReference>
<organism evidence="4 5">
    <name type="scientific">Corynebacterium spheniscorum</name>
    <dbReference type="NCBI Taxonomy" id="185761"/>
    <lineage>
        <taxon>Bacteria</taxon>
        <taxon>Bacillati</taxon>
        <taxon>Actinomycetota</taxon>
        <taxon>Actinomycetes</taxon>
        <taxon>Mycobacteriales</taxon>
        <taxon>Corynebacteriaceae</taxon>
        <taxon>Corynebacterium</taxon>
    </lineage>
</organism>
<evidence type="ECO:0000256" key="2">
    <source>
        <dbReference type="ARBA" id="ARBA00023002"/>
    </source>
</evidence>
<evidence type="ECO:0000259" key="3">
    <source>
        <dbReference type="SMART" id="SM00822"/>
    </source>
</evidence>
<dbReference type="InterPro" id="IPR020904">
    <property type="entry name" value="Sc_DH/Rdtase_CS"/>
</dbReference>
<dbReference type="EMBL" id="FOPJ01000006">
    <property type="protein sequence ID" value="SFG56057.1"/>
    <property type="molecule type" value="Genomic_DNA"/>
</dbReference>
<dbReference type="InterPro" id="IPR002347">
    <property type="entry name" value="SDR_fam"/>
</dbReference>
<dbReference type="Proteomes" id="UP000199065">
    <property type="component" value="Unassembled WGS sequence"/>
</dbReference>
<evidence type="ECO:0000313" key="5">
    <source>
        <dbReference type="Proteomes" id="UP000199065"/>
    </source>
</evidence>
<gene>
    <name evidence="4" type="ORF">SAMN05660282_01240</name>
</gene>
<proteinExistence type="inferred from homology"/>
<dbReference type="SUPFAM" id="SSF51735">
    <property type="entry name" value="NAD(P)-binding Rossmann-fold domains"/>
    <property type="match status" value="1"/>
</dbReference>
<protein>
    <submittedName>
        <fullName evidence="4">Short-chain dehydrogenase</fullName>
    </submittedName>
</protein>
<sequence length="248" mass="26529">MPSPRSRQALLIIGATSDIGRELALKLGAGRPVILAARRPQACAGLANELLEIGASAVHTLSFEATDLAGHRELVEHANTLAPIEVAVVAFGILGDTARSESDEAHVAEIATVDYTAQISMLTVLADVMETGTLVCFSSIAGWRARRANYVYGSTKAGLDAFAQGLADRLHGSKLRVIIARPGFVIGSMTQGMKPAPMSVYPGDVAEAIVQAMSKKRGSATLWIPGRLRILAWIMRLVPRAIWRHMPR</sequence>
<dbReference type="InterPro" id="IPR057326">
    <property type="entry name" value="KR_dom"/>
</dbReference>
<dbReference type="PANTHER" id="PTHR43669:SF6">
    <property type="entry name" value="DECAPRENYLPHOSPHORYL-2-KETO-BETA-D-ERYTHRO-PENTOSE REDUCTASE"/>
    <property type="match status" value="1"/>
</dbReference>
<evidence type="ECO:0000313" key="4">
    <source>
        <dbReference type="EMBL" id="SFG56057.1"/>
    </source>
</evidence>
<name>A0A1I2SYI9_9CORY</name>
<dbReference type="STRING" id="185761.SAMN05660282_01240"/>
<dbReference type="RefSeq" id="WP_092285519.1">
    <property type="nucleotide sequence ID" value="NZ_FOPJ01000006.1"/>
</dbReference>
<dbReference type="PRINTS" id="PR00081">
    <property type="entry name" value="GDHRDH"/>
</dbReference>
<dbReference type="AlphaFoldDB" id="A0A1I2SYI9"/>
<comment type="similarity">
    <text evidence="1">Belongs to the short-chain dehydrogenases/reductases (SDR) family.</text>
</comment>
<dbReference type="PANTHER" id="PTHR43669">
    <property type="entry name" value="5-KETO-D-GLUCONATE 5-REDUCTASE"/>
    <property type="match status" value="1"/>
</dbReference>
<dbReference type="InterPro" id="IPR036291">
    <property type="entry name" value="NAD(P)-bd_dom_sf"/>
</dbReference>
<keyword evidence="5" id="KW-1185">Reference proteome</keyword>
<dbReference type="SMART" id="SM00822">
    <property type="entry name" value="PKS_KR"/>
    <property type="match status" value="1"/>
</dbReference>
<evidence type="ECO:0000256" key="1">
    <source>
        <dbReference type="ARBA" id="ARBA00006484"/>
    </source>
</evidence>
<keyword evidence="2" id="KW-0560">Oxidoreductase</keyword>
<accession>A0A1I2SYI9</accession>
<dbReference type="Pfam" id="PF00106">
    <property type="entry name" value="adh_short"/>
    <property type="match status" value="1"/>
</dbReference>
<dbReference type="Gene3D" id="3.40.50.720">
    <property type="entry name" value="NAD(P)-binding Rossmann-like Domain"/>
    <property type="match status" value="1"/>
</dbReference>
<dbReference type="PROSITE" id="PS00061">
    <property type="entry name" value="ADH_SHORT"/>
    <property type="match status" value="1"/>
</dbReference>
<reference evidence="4 5" key="1">
    <citation type="submission" date="2016-10" db="EMBL/GenBank/DDBJ databases">
        <authorList>
            <person name="de Groot N.N."/>
        </authorList>
    </citation>
    <scope>NUCLEOTIDE SEQUENCE [LARGE SCALE GENOMIC DNA]</scope>
    <source>
        <strain>J11</strain>
        <strain evidence="5">PG 39</strain>
    </source>
</reference>
<feature type="domain" description="Ketoreductase" evidence="3">
    <location>
        <begin position="8"/>
        <end position="188"/>
    </location>
</feature>